<sequence>MFGHGIPYLDQKNTVTHVQHVVRPQSRGARGFEAVRDVGSNFQHAHSFRAAAPQKVWQGVKSSDIIEDNALNPPAHISRSPTLIIYSGPTALNDELYLDNFEYFLSYGLPSSYHGCDLNVAVYLVLTEATLAYYSEIIAHQNRSCGEIQVVKRSDRCYDLESAREVLVHRRVVFDKLVFLNCGLRGPFLSSQDTRFWAFTFTKMINSRVKLSGITINCGGKLNVEHPHIQSMLWSTDREGLSIIIESGAIYDCGDQLQGRHGRDQLIVDYEMGLSRAVMLAGYAIRDLTNHKYTWSDSNARCPDLWNNDKLINKYSPDRLVFWKVSRKGQLEALIGRIGRTP</sequence>
<gene>
    <name evidence="1" type="ORF">TrLO_g2397</name>
</gene>
<dbReference type="EMBL" id="BRXW01000247">
    <property type="protein sequence ID" value="GMI16241.1"/>
    <property type="molecule type" value="Genomic_DNA"/>
</dbReference>
<name>A0A9W7FQL9_9STRA</name>
<reference evidence="2" key="1">
    <citation type="journal article" date="2023" name="Commun. Biol.">
        <title>Genome analysis of Parmales, the sister group of diatoms, reveals the evolutionary specialization of diatoms from phago-mixotrophs to photoautotrophs.</title>
        <authorList>
            <person name="Ban H."/>
            <person name="Sato S."/>
            <person name="Yoshikawa S."/>
            <person name="Yamada K."/>
            <person name="Nakamura Y."/>
            <person name="Ichinomiya M."/>
            <person name="Sato N."/>
            <person name="Blanc-Mathieu R."/>
            <person name="Endo H."/>
            <person name="Kuwata A."/>
            <person name="Ogata H."/>
        </authorList>
    </citation>
    <scope>NUCLEOTIDE SEQUENCE [LARGE SCALE GENOMIC DNA]</scope>
    <source>
        <strain evidence="2">NIES 3700</strain>
    </source>
</reference>
<proteinExistence type="predicted"/>
<comment type="caution">
    <text evidence="1">The sequence shown here is derived from an EMBL/GenBank/DDBJ whole genome shotgun (WGS) entry which is preliminary data.</text>
</comment>
<evidence type="ECO:0000313" key="2">
    <source>
        <dbReference type="Proteomes" id="UP001165122"/>
    </source>
</evidence>
<keyword evidence="2" id="KW-1185">Reference proteome</keyword>
<evidence type="ECO:0000313" key="1">
    <source>
        <dbReference type="EMBL" id="GMI16241.1"/>
    </source>
</evidence>
<dbReference type="OrthoDB" id="416444at2759"/>
<dbReference type="Proteomes" id="UP001165122">
    <property type="component" value="Unassembled WGS sequence"/>
</dbReference>
<accession>A0A9W7FQL9</accession>
<dbReference type="AlphaFoldDB" id="A0A9W7FQL9"/>
<protein>
    <submittedName>
        <fullName evidence="1">Uncharacterized protein</fullName>
    </submittedName>
</protein>
<organism evidence="1 2">
    <name type="scientific">Triparma laevis f. longispina</name>
    <dbReference type="NCBI Taxonomy" id="1714387"/>
    <lineage>
        <taxon>Eukaryota</taxon>
        <taxon>Sar</taxon>
        <taxon>Stramenopiles</taxon>
        <taxon>Ochrophyta</taxon>
        <taxon>Bolidophyceae</taxon>
        <taxon>Parmales</taxon>
        <taxon>Triparmaceae</taxon>
        <taxon>Triparma</taxon>
    </lineage>
</organism>